<evidence type="ECO:0000313" key="5">
    <source>
        <dbReference type="Proteomes" id="UP001457282"/>
    </source>
</evidence>
<dbReference type="PANTHER" id="PTHR31304">
    <property type="entry name" value="LOB DOMAIN-CONTAINING PROTEIN 38"/>
    <property type="match status" value="1"/>
</dbReference>
<dbReference type="EMBL" id="JBEDUW010000004">
    <property type="protein sequence ID" value="KAK9934747.1"/>
    <property type="molecule type" value="Genomic_DNA"/>
</dbReference>
<reference evidence="4 5" key="1">
    <citation type="journal article" date="2023" name="G3 (Bethesda)">
        <title>A chromosome-length genome assembly and annotation of blackberry (Rubus argutus, cv. 'Hillquist').</title>
        <authorList>
            <person name="Bruna T."/>
            <person name="Aryal R."/>
            <person name="Dudchenko O."/>
            <person name="Sargent D.J."/>
            <person name="Mead D."/>
            <person name="Buti M."/>
            <person name="Cavallini A."/>
            <person name="Hytonen T."/>
            <person name="Andres J."/>
            <person name="Pham M."/>
            <person name="Weisz D."/>
            <person name="Mascagni F."/>
            <person name="Usai G."/>
            <person name="Natali L."/>
            <person name="Bassil N."/>
            <person name="Fernandez G.E."/>
            <person name="Lomsadze A."/>
            <person name="Armour M."/>
            <person name="Olukolu B."/>
            <person name="Poorten T."/>
            <person name="Britton C."/>
            <person name="Davik J."/>
            <person name="Ashrafi H."/>
            <person name="Aiden E.L."/>
            <person name="Borodovsky M."/>
            <person name="Worthington M."/>
        </authorList>
    </citation>
    <scope>NUCLEOTIDE SEQUENCE [LARGE SCALE GENOMIC DNA]</scope>
    <source>
        <strain evidence="4">PI 553951</strain>
    </source>
</reference>
<dbReference type="InterPro" id="IPR004883">
    <property type="entry name" value="LOB"/>
</dbReference>
<organism evidence="4 5">
    <name type="scientific">Rubus argutus</name>
    <name type="common">Southern blackberry</name>
    <dbReference type="NCBI Taxonomy" id="59490"/>
    <lineage>
        <taxon>Eukaryota</taxon>
        <taxon>Viridiplantae</taxon>
        <taxon>Streptophyta</taxon>
        <taxon>Embryophyta</taxon>
        <taxon>Tracheophyta</taxon>
        <taxon>Spermatophyta</taxon>
        <taxon>Magnoliopsida</taxon>
        <taxon>eudicotyledons</taxon>
        <taxon>Gunneridae</taxon>
        <taxon>Pentapetalae</taxon>
        <taxon>rosids</taxon>
        <taxon>fabids</taxon>
        <taxon>Rosales</taxon>
        <taxon>Rosaceae</taxon>
        <taxon>Rosoideae</taxon>
        <taxon>Rosoideae incertae sedis</taxon>
        <taxon>Rubus</taxon>
    </lineage>
</organism>
<evidence type="ECO:0000313" key="4">
    <source>
        <dbReference type="EMBL" id="KAK9934747.1"/>
    </source>
</evidence>
<sequence length="202" mass="21574">MRSSCNGCRVLRKGCSDKCEIRPCIEWIKSPESQANATLFLAKFYGRAGLLNLINAGAQHQRPGIFKSLLYEACGRIVNPTFGSVGLLSSGNWAQCQAAVDAVLAGSPIVANPNPGPPVLQSWDIRHVYRRDSNLGKTRNRFKTSMTGPKIQLGSITDPAAGPSSSQGGHSVETVEAPWVMNRADPDPVGNDDGLELTLGLA</sequence>
<comment type="similarity">
    <text evidence="1">Belongs to the LOB domain-containing protein family.</text>
</comment>
<dbReference type="GO" id="GO:0010468">
    <property type="term" value="P:regulation of gene expression"/>
    <property type="evidence" value="ECO:0007669"/>
    <property type="project" value="TreeGrafter"/>
</dbReference>
<keyword evidence="5" id="KW-1185">Reference proteome</keyword>
<dbReference type="PROSITE" id="PS50891">
    <property type="entry name" value="LOB"/>
    <property type="match status" value="1"/>
</dbReference>
<accession>A0AAW1XDX6</accession>
<evidence type="ECO:0000256" key="2">
    <source>
        <dbReference type="SAM" id="MobiDB-lite"/>
    </source>
</evidence>
<evidence type="ECO:0000256" key="1">
    <source>
        <dbReference type="ARBA" id="ARBA00005474"/>
    </source>
</evidence>
<dbReference type="Pfam" id="PF03195">
    <property type="entry name" value="LOB"/>
    <property type="match status" value="1"/>
</dbReference>
<proteinExistence type="inferred from homology"/>
<name>A0AAW1XDX6_RUBAR</name>
<protein>
    <recommendedName>
        <fullName evidence="3">LOB domain-containing protein</fullName>
    </recommendedName>
</protein>
<evidence type="ECO:0000259" key="3">
    <source>
        <dbReference type="PROSITE" id="PS50891"/>
    </source>
</evidence>
<comment type="caution">
    <text evidence="4">The sequence shown here is derived from an EMBL/GenBank/DDBJ whole genome shotgun (WGS) entry which is preliminary data.</text>
</comment>
<dbReference type="PANTHER" id="PTHR31304:SF9">
    <property type="entry name" value="LOB DOMAIN-CONTAINING PROTEIN 40"/>
    <property type="match status" value="1"/>
</dbReference>
<dbReference type="AlphaFoldDB" id="A0AAW1XDX6"/>
<gene>
    <name evidence="4" type="ORF">M0R45_021881</name>
</gene>
<feature type="region of interest" description="Disordered" evidence="2">
    <location>
        <begin position="136"/>
        <end position="202"/>
    </location>
</feature>
<dbReference type="Proteomes" id="UP001457282">
    <property type="component" value="Unassembled WGS sequence"/>
</dbReference>
<feature type="domain" description="LOB" evidence="3">
    <location>
        <begin position="3"/>
        <end position="109"/>
    </location>
</feature>